<dbReference type="PANTHER" id="PTHR34220">
    <property type="entry name" value="SENSOR HISTIDINE KINASE YPDA"/>
    <property type="match status" value="1"/>
</dbReference>
<feature type="domain" description="Signal transduction histidine kinase internal region" evidence="3">
    <location>
        <begin position="484"/>
        <end position="563"/>
    </location>
</feature>
<evidence type="ECO:0000256" key="2">
    <source>
        <dbReference type="SAM" id="SignalP"/>
    </source>
</evidence>
<evidence type="ECO:0000313" key="5">
    <source>
        <dbReference type="Proteomes" id="UP000326903"/>
    </source>
</evidence>
<dbReference type="EMBL" id="VYQF01000012">
    <property type="protein sequence ID" value="KAA9035519.1"/>
    <property type="molecule type" value="Genomic_DNA"/>
</dbReference>
<reference evidence="4 5" key="1">
    <citation type="submission" date="2019-09" db="EMBL/GenBank/DDBJ databases">
        <title>Draft genome sequence of Ginsengibacter sp. BR5-29.</title>
        <authorList>
            <person name="Im W.-T."/>
        </authorList>
    </citation>
    <scope>NUCLEOTIDE SEQUENCE [LARGE SCALE GENOMIC DNA]</scope>
    <source>
        <strain evidence="4 5">BR5-29</strain>
    </source>
</reference>
<dbReference type="InterPro" id="IPR050640">
    <property type="entry name" value="Bact_2-comp_sensor_kinase"/>
</dbReference>
<protein>
    <recommendedName>
        <fullName evidence="3">Signal transduction histidine kinase internal region domain-containing protein</fullName>
    </recommendedName>
</protein>
<dbReference type="Pfam" id="PF06580">
    <property type="entry name" value="His_kinase"/>
    <property type="match status" value="1"/>
</dbReference>
<keyword evidence="5" id="KW-1185">Reference proteome</keyword>
<accession>A0A5J5ICI5</accession>
<dbReference type="Gene3D" id="1.25.40.10">
    <property type="entry name" value="Tetratricopeptide repeat domain"/>
    <property type="match status" value="1"/>
</dbReference>
<evidence type="ECO:0000259" key="3">
    <source>
        <dbReference type="Pfam" id="PF06580"/>
    </source>
</evidence>
<evidence type="ECO:0000256" key="1">
    <source>
        <dbReference type="SAM" id="Phobius"/>
    </source>
</evidence>
<feature type="chain" id="PRO_5023911695" description="Signal transduction histidine kinase internal region domain-containing protein" evidence="2">
    <location>
        <begin position="26"/>
        <end position="692"/>
    </location>
</feature>
<name>A0A5J5ICI5_9BACT</name>
<keyword evidence="1" id="KW-1133">Transmembrane helix</keyword>
<dbReference type="InterPro" id="IPR036890">
    <property type="entry name" value="HATPase_C_sf"/>
</dbReference>
<dbReference type="InterPro" id="IPR011990">
    <property type="entry name" value="TPR-like_helical_dom_sf"/>
</dbReference>
<dbReference type="SUPFAM" id="SSF48452">
    <property type="entry name" value="TPR-like"/>
    <property type="match status" value="2"/>
</dbReference>
<dbReference type="SUPFAM" id="SSF55874">
    <property type="entry name" value="ATPase domain of HSP90 chaperone/DNA topoisomerase II/histidine kinase"/>
    <property type="match status" value="1"/>
</dbReference>
<organism evidence="4 5">
    <name type="scientific">Ginsengibacter hankyongi</name>
    <dbReference type="NCBI Taxonomy" id="2607284"/>
    <lineage>
        <taxon>Bacteria</taxon>
        <taxon>Pseudomonadati</taxon>
        <taxon>Bacteroidota</taxon>
        <taxon>Chitinophagia</taxon>
        <taxon>Chitinophagales</taxon>
        <taxon>Chitinophagaceae</taxon>
        <taxon>Ginsengibacter</taxon>
    </lineage>
</organism>
<feature type="signal peptide" evidence="2">
    <location>
        <begin position="1"/>
        <end position="25"/>
    </location>
</feature>
<sequence length="692" mass="79288">MTTSLKRYFLLAFILVGLMPVNTNAQAPEPSSTFPPAYYTLNSDTARMLFLMNAISDSLNSGQLNLVYNMAKAGVSLAEKNNVDTMKGIFYFDVAKAFSYRFDKPDSAIFYYKKVLPYFPGKMNYYNLTSVREIMERFVQAGKKDSVFAYLDSLHERIDTMELTNPRRYGISSVMAGVYQYYGMFRTAIALFENSIDGLRKAGHPREVGLPMANLAELYDESEDDINAVRYAREALAYLAGNNMPFMGTSSNLATYYTNLNLIDSAIYFNKLSDSVARLINNPEQEHVRNQFNYINILCNGKKYSEAKKTLALVKPWVDKSGDQSDLVTYLMSYASIDTGLHRWAPAADTLRHALTIAKETGQEVYIVMVMQQLAAVNAQLKNFRDAYYYQQQYMEHKDSLTSEETKSRLADFEAMNKTRQKEQHITLLQKDNDIKNLQLKNSRQENVLYLGGFTFLLAATGIVFYQRNRRLKIQAQKTKAELQMQVFRSQMNPHFIFNSLNGIENFILQNDKRQASEYLNKFASLIRIILSNSRKEGVAFTDDMETLQLYIDLELLRFNNKFCYVKNIDPALMEFDYRVPPLLIQPFVENAIVHGFAYSKRKDLRLLVTARLDDDYIIYKIEDNGVGRTAAADYEAKIKSKHTSLGLQITSERINVFNEQHNAKSMLTVEDLYDLNGQPTGTCITVKVKII</sequence>
<gene>
    <name evidence="4" type="ORF">FW778_21415</name>
</gene>
<dbReference type="GO" id="GO:0016020">
    <property type="term" value="C:membrane"/>
    <property type="evidence" value="ECO:0007669"/>
    <property type="project" value="InterPro"/>
</dbReference>
<dbReference type="Proteomes" id="UP000326903">
    <property type="component" value="Unassembled WGS sequence"/>
</dbReference>
<dbReference type="GO" id="GO:0000155">
    <property type="term" value="F:phosphorelay sensor kinase activity"/>
    <property type="evidence" value="ECO:0007669"/>
    <property type="project" value="InterPro"/>
</dbReference>
<dbReference type="PANTHER" id="PTHR34220:SF7">
    <property type="entry name" value="SENSOR HISTIDINE KINASE YPDA"/>
    <property type="match status" value="1"/>
</dbReference>
<dbReference type="InterPro" id="IPR010559">
    <property type="entry name" value="Sig_transdc_His_kin_internal"/>
</dbReference>
<keyword evidence="1" id="KW-0472">Membrane</keyword>
<keyword evidence="1" id="KW-0812">Transmembrane</keyword>
<evidence type="ECO:0000313" key="4">
    <source>
        <dbReference type="EMBL" id="KAA9035519.1"/>
    </source>
</evidence>
<keyword evidence="2" id="KW-0732">Signal</keyword>
<dbReference type="Gene3D" id="3.30.565.10">
    <property type="entry name" value="Histidine kinase-like ATPase, C-terminal domain"/>
    <property type="match status" value="1"/>
</dbReference>
<dbReference type="AlphaFoldDB" id="A0A5J5ICI5"/>
<dbReference type="RefSeq" id="WP_150416939.1">
    <property type="nucleotide sequence ID" value="NZ_VYQF01000012.1"/>
</dbReference>
<proteinExistence type="predicted"/>
<feature type="transmembrane region" description="Helical" evidence="1">
    <location>
        <begin position="448"/>
        <end position="466"/>
    </location>
</feature>
<comment type="caution">
    <text evidence="4">The sequence shown here is derived from an EMBL/GenBank/DDBJ whole genome shotgun (WGS) entry which is preliminary data.</text>
</comment>